<evidence type="ECO:0000256" key="6">
    <source>
        <dbReference type="ARBA" id="ARBA00022692"/>
    </source>
</evidence>
<evidence type="ECO:0000256" key="8">
    <source>
        <dbReference type="ARBA" id="ARBA00023053"/>
    </source>
</evidence>
<comment type="function">
    <text evidence="12">Na(+)/H(+) antiporter that extrudes sodium in exchange for external protons.</text>
</comment>
<feature type="domain" description="Thioredoxin" evidence="13">
    <location>
        <begin position="427"/>
        <end position="610"/>
    </location>
</feature>
<reference evidence="15" key="1">
    <citation type="submission" date="2016-10" db="EMBL/GenBank/DDBJ databases">
        <authorList>
            <person name="Varghese N."/>
            <person name="Submissions S."/>
        </authorList>
    </citation>
    <scope>NUCLEOTIDE SEQUENCE [LARGE SCALE GENOMIC DNA]</scope>
    <source>
        <strain evidence="15">DSM 44234</strain>
    </source>
</reference>
<keyword evidence="6 12" id="KW-0812">Transmembrane</keyword>
<keyword evidence="8 12" id="KW-0915">Sodium</keyword>
<feature type="transmembrane region" description="Helical" evidence="12">
    <location>
        <begin position="337"/>
        <end position="360"/>
    </location>
</feature>
<evidence type="ECO:0000256" key="10">
    <source>
        <dbReference type="ARBA" id="ARBA00023136"/>
    </source>
</evidence>
<keyword evidence="15" id="KW-1185">Reference proteome</keyword>
<evidence type="ECO:0000259" key="13">
    <source>
        <dbReference type="PROSITE" id="PS51352"/>
    </source>
</evidence>
<dbReference type="Gene3D" id="3.40.30.10">
    <property type="entry name" value="Glutaredoxin"/>
    <property type="match status" value="1"/>
</dbReference>
<dbReference type="GO" id="GO:0005886">
    <property type="term" value="C:plasma membrane"/>
    <property type="evidence" value="ECO:0007669"/>
    <property type="project" value="UniProtKB-SubCell"/>
</dbReference>
<dbReference type="PROSITE" id="PS51352">
    <property type="entry name" value="THIOREDOXIN_2"/>
    <property type="match status" value="1"/>
</dbReference>
<dbReference type="InterPro" id="IPR004670">
    <property type="entry name" value="NhaA"/>
</dbReference>
<dbReference type="InterPro" id="IPR036249">
    <property type="entry name" value="Thioredoxin-like_sf"/>
</dbReference>
<keyword evidence="7 12" id="KW-1133">Transmembrane helix</keyword>
<keyword evidence="5 12" id="KW-1003">Cell membrane</keyword>
<feature type="transmembrane region" description="Helical" evidence="12">
    <location>
        <begin position="372"/>
        <end position="394"/>
    </location>
</feature>
<dbReference type="Gene3D" id="1.20.1530.10">
    <property type="entry name" value="Na+/H+ antiporter like domain"/>
    <property type="match status" value="1"/>
</dbReference>
<evidence type="ECO:0000256" key="7">
    <source>
        <dbReference type="ARBA" id="ARBA00022989"/>
    </source>
</evidence>
<sequence>MSATDAPDRRLTAWADAAIEKLRSESGSALLLVAISLIALLWANSPFSDAYFHLWETPISVDIGDLRFDMSLHHWINDGLMVIFFFLIGLEVRQEFAVGSLRDRSKAMVPLIAGLAGVVLPALIYLAVAGREAPSGWGIVVGTDTAFLLGMLAILGPRMSNQLRVFLLTLTVVDDFLAVAIIGTVYTEDLDYGALAIALLGLVMLWLLGRSGQWRSGPYIVLIVVIWGATITSGVHPSLAGMAAGLLIPSADPDRANVVEAKHLFRDYWQAPAAGAARIVTSGVRRSISVNERMHESLRGMVSLVVVPIFALANAGIDLRGDGLTDALTSPITWGVVAGLVLGKFLGITAGTWLSVRLGLGRLPDGVGRGSVLGGAALSGIGFTMALLIISLALDDERQAKAATVGVLIAMVLSLLLGWLVFRFARVRMGETSADLPMTLTPAVHGGDHAIGEPDAPYTVVEYLDFECPFCARATGMGRDLQEHFGDDIRYVVRHLPLEDVHPHAFRAAIAAEAAAQQGAFWHMHDMLFTHQDHQEPEDLRRYAEEIGLDLARYDAAVADPELAELIRRHERSAHDSGARGTPTFFLNGIRHRGPHDARTLIAALESTELASASRRRS</sequence>
<dbReference type="EMBL" id="FNSA01000003">
    <property type="protein sequence ID" value="SEC86380.1"/>
    <property type="molecule type" value="Genomic_DNA"/>
</dbReference>
<dbReference type="RefSeq" id="WP_082791573.1">
    <property type="nucleotide sequence ID" value="NZ_CBDRGN010000001.1"/>
</dbReference>
<evidence type="ECO:0000256" key="3">
    <source>
        <dbReference type="ARBA" id="ARBA00022448"/>
    </source>
</evidence>
<keyword evidence="11 12" id="KW-0739">Sodium transport</keyword>
<gene>
    <name evidence="12" type="primary">nhaA</name>
    <name evidence="14" type="ORF">SAMN04489793_3386</name>
</gene>
<keyword evidence="10 12" id="KW-0472">Membrane</keyword>
<comment type="similarity">
    <text evidence="12">Belongs to the NhaA Na(+)/H(+) (TC 2.A.33) antiporter family.</text>
</comment>
<feature type="transmembrane region" description="Helical" evidence="12">
    <location>
        <begin position="111"/>
        <end position="130"/>
    </location>
</feature>
<proteinExistence type="inferred from homology"/>
<feature type="transmembrane region" description="Helical" evidence="12">
    <location>
        <begin position="72"/>
        <end position="90"/>
    </location>
</feature>
<feature type="transmembrane region" description="Helical" evidence="12">
    <location>
        <begin position="136"/>
        <end position="155"/>
    </location>
</feature>
<dbReference type="HAMAP" id="MF_01844">
    <property type="entry name" value="NhaA"/>
    <property type="match status" value="1"/>
</dbReference>
<dbReference type="NCBIfam" id="TIGR00773">
    <property type="entry name" value="NhaA"/>
    <property type="match status" value="1"/>
</dbReference>
<evidence type="ECO:0000313" key="14">
    <source>
        <dbReference type="EMBL" id="SEC86380.1"/>
    </source>
</evidence>
<dbReference type="SUPFAM" id="SSF52833">
    <property type="entry name" value="Thioredoxin-like"/>
    <property type="match status" value="1"/>
</dbReference>
<evidence type="ECO:0000256" key="5">
    <source>
        <dbReference type="ARBA" id="ARBA00022475"/>
    </source>
</evidence>
<dbReference type="GO" id="GO:0006885">
    <property type="term" value="P:regulation of pH"/>
    <property type="evidence" value="ECO:0007669"/>
    <property type="project" value="UniProtKB-UniRule"/>
</dbReference>
<feature type="transmembrane region" description="Helical" evidence="12">
    <location>
        <begin position="220"/>
        <end position="248"/>
    </location>
</feature>
<dbReference type="PANTHER" id="PTHR30341">
    <property type="entry name" value="SODIUM ION/PROTON ANTIPORTER NHAA-RELATED"/>
    <property type="match status" value="1"/>
</dbReference>
<comment type="similarity">
    <text evidence="2">In the N-terminal section; belongs to the NhaA Na(+)/H(+) (TC 2.A.33) antiporter family.</text>
</comment>
<evidence type="ECO:0000256" key="11">
    <source>
        <dbReference type="ARBA" id="ARBA00023201"/>
    </source>
</evidence>
<dbReference type="Pfam" id="PF13462">
    <property type="entry name" value="Thioredoxin_4"/>
    <property type="match status" value="1"/>
</dbReference>
<dbReference type="Proteomes" id="UP000182241">
    <property type="component" value="Unassembled WGS sequence"/>
</dbReference>
<evidence type="ECO:0000313" key="15">
    <source>
        <dbReference type="Proteomes" id="UP000182241"/>
    </source>
</evidence>
<dbReference type="OrthoDB" id="117402at2"/>
<dbReference type="GO" id="GO:0015385">
    <property type="term" value="F:sodium:proton antiporter activity"/>
    <property type="evidence" value="ECO:0007669"/>
    <property type="project" value="UniProtKB-UniRule"/>
</dbReference>
<evidence type="ECO:0000256" key="9">
    <source>
        <dbReference type="ARBA" id="ARBA00023065"/>
    </source>
</evidence>
<feature type="transmembrane region" description="Helical" evidence="12">
    <location>
        <begin position="300"/>
        <end position="317"/>
    </location>
</feature>
<name>A0A1H4VZR6_TSUTY</name>
<dbReference type="InterPro" id="IPR023171">
    <property type="entry name" value="Na/H_antiporter_dom_sf"/>
</dbReference>
<evidence type="ECO:0000256" key="1">
    <source>
        <dbReference type="ARBA" id="ARBA00004429"/>
    </source>
</evidence>
<comment type="subcellular location">
    <subcellularLocation>
        <location evidence="1">Cell inner membrane</location>
        <topology evidence="1">Multi-pass membrane protein</topology>
    </subcellularLocation>
    <subcellularLocation>
        <location evidence="12">Cell membrane</location>
        <topology evidence="12">Multi-pass membrane protein</topology>
    </subcellularLocation>
</comment>
<dbReference type="InterPro" id="IPR012336">
    <property type="entry name" value="Thioredoxin-like_fold"/>
</dbReference>
<comment type="catalytic activity">
    <reaction evidence="12">
        <text>Na(+)(in) + 2 H(+)(out) = Na(+)(out) + 2 H(+)(in)</text>
        <dbReference type="Rhea" id="RHEA:29251"/>
        <dbReference type="ChEBI" id="CHEBI:15378"/>
        <dbReference type="ChEBI" id="CHEBI:29101"/>
    </reaction>
</comment>
<evidence type="ECO:0000256" key="2">
    <source>
        <dbReference type="ARBA" id="ARBA00007006"/>
    </source>
</evidence>
<feature type="transmembrane region" description="Helical" evidence="12">
    <location>
        <begin position="400"/>
        <end position="422"/>
    </location>
</feature>
<keyword evidence="4 12" id="KW-0050">Antiport</keyword>
<accession>A0A1H4VZR6</accession>
<dbReference type="Pfam" id="PF06965">
    <property type="entry name" value="Na_H_antiport_1"/>
    <property type="match status" value="1"/>
</dbReference>
<dbReference type="PANTHER" id="PTHR30341:SF0">
    <property type="entry name" value="NA(+)_H(+) ANTIPORTER NHAA"/>
    <property type="match status" value="1"/>
</dbReference>
<dbReference type="AlphaFoldDB" id="A0A1H4VZR6"/>
<evidence type="ECO:0000256" key="4">
    <source>
        <dbReference type="ARBA" id="ARBA00022449"/>
    </source>
</evidence>
<keyword evidence="3 12" id="KW-0813">Transport</keyword>
<protein>
    <recommendedName>
        <fullName evidence="12">Na(+)/H(+) antiporter NhaA</fullName>
    </recommendedName>
    <alternativeName>
        <fullName evidence="12">Sodium/proton antiporter NhaA</fullName>
    </alternativeName>
</protein>
<dbReference type="STRING" id="57704.SAMN04489793_3386"/>
<feature type="transmembrane region" description="Helical" evidence="12">
    <location>
        <begin position="192"/>
        <end position="208"/>
    </location>
</feature>
<feature type="transmembrane region" description="Helical" evidence="12">
    <location>
        <begin position="167"/>
        <end position="186"/>
    </location>
</feature>
<dbReference type="InterPro" id="IPR013766">
    <property type="entry name" value="Thioredoxin_domain"/>
</dbReference>
<organism evidence="14 15">
    <name type="scientific">Tsukamurella tyrosinosolvens</name>
    <dbReference type="NCBI Taxonomy" id="57704"/>
    <lineage>
        <taxon>Bacteria</taxon>
        <taxon>Bacillati</taxon>
        <taxon>Actinomycetota</taxon>
        <taxon>Actinomycetes</taxon>
        <taxon>Mycobacteriales</taxon>
        <taxon>Tsukamurellaceae</taxon>
        <taxon>Tsukamurella</taxon>
    </lineage>
</organism>
<evidence type="ECO:0000256" key="12">
    <source>
        <dbReference type="HAMAP-Rule" id="MF_01844"/>
    </source>
</evidence>
<feature type="transmembrane region" description="Helical" evidence="12">
    <location>
        <begin position="29"/>
        <end position="52"/>
    </location>
</feature>
<keyword evidence="9 12" id="KW-0406">Ion transport</keyword>